<sequence>MAITLSDYNAKRPIKGLPKALEPPKGTTVQGLKKLIAAQTQLSDFNRIGLYDSSTSKPLKDRNLRIDDVAIDDKLLVKDLGPQVAWRTVFVVEYLGPIVIHMMFVAARRHLWANAGAMSTTQWLAFGMIVGHFVKREMETLFVHKFSANTMPVRNIYKNSIFYWALSGVLCAWNIYNPRSLAATADLPAMDYMGLALFLFGETGNALVHLHLSSLRAPGSTERKIPTGYGFALVTCPNYMYEVLSWVGIIVTSRSWAVAVFIAVGGAQMLQWALGKERAYRKEFGDKYKKKRYVMLPGLL</sequence>
<accession>A0A2C5YAA1</accession>
<evidence type="ECO:0000256" key="14">
    <source>
        <dbReference type="ARBA" id="ARBA00023160"/>
    </source>
</evidence>
<keyword evidence="6 17" id="KW-0812">Transmembrane</keyword>
<evidence type="ECO:0000256" key="5">
    <source>
        <dbReference type="ARBA" id="ARBA00022516"/>
    </source>
</evidence>
<keyword evidence="5" id="KW-0444">Lipid biosynthesis</keyword>
<comment type="function">
    <text evidence="16">Catalyzes the last of the four reactions of the long-chain fatty acids elongation cycle. This endoplasmic reticulum-bound enzymatic process, allows the addition of 2 carbons to the chain of long- and very long-chain fatty acids/VLCFAs per cycle. This enzyme reduces the trans-2,3-enoyl-CoA fatty acid intermediate to an acyl-CoA that can be further elongated by entering a new cycle of elongation. Thereby, it participates in the production of VLCFAs of different chain lengths that are involved in multiple biological processes as precursors of membrane lipids and lipid mediators.</text>
</comment>
<evidence type="ECO:0000256" key="16">
    <source>
        <dbReference type="ARBA" id="ARBA00058640"/>
    </source>
</evidence>
<proteinExistence type="inferred from homology"/>
<dbReference type="GO" id="GO:0102758">
    <property type="term" value="F:very-long-chain enoyl-CoA reductase activity"/>
    <property type="evidence" value="ECO:0007669"/>
    <property type="project" value="UniProtKB-EC"/>
</dbReference>
<dbReference type="PANTHER" id="PTHR10556">
    <property type="entry name" value="3-OXO-5-ALPHA-STEROID 4-DEHYDROGENASE"/>
    <property type="match status" value="1"/>
</dbReference>
<gene>
    <name evidence="19" type="ORF">CDD81_7480</name>
</gene>
<dbReference type="InterPro" id="IPR001104">
    <property type="entry name" value="3-oxo-5_a-steroid_4-DH_C"/>
</dbReference>
<evidence type="ECO:0000313" key="20">
    <source>
        <dbReference type="Proteomes" id="UP000226192"/>
    </source>
</evidence>
<feature type="transmembrane region" description="Helical" evidence="17">
    <location>
        <begin position="111"/>
        <end position="134"/>
    </location>
</feature>
<dbReference type="Proteomes" id="UP000226192">
    <property type="component" value="Unassembled WGS sequence"/>
</dbReference>
<evidence type="ECO:0000256" key="6">
    <source>
        <dbReference type="ARBA" id="ARBA00022692"/>
    </source>
</evidence>
<comment type="pathway">
    <text evidence="2">Lipid metabolism; fatty acid biosynthesis.</text>
</comment>
<feature type="domain" description="3-oxo-5-alpha-steroid 4-dehydrogenase C-terminal" evidence="18">
    <location>
        <begin position="149"/>
        <end position="299"/>
    </location>
</feature>
<feature type="transmembrane region" description="Helical" evidence="17">
    <location>
        <begin position="255"/>
        <end position="274"/>
    </location>
</feature>
<feature type="transmembrane region" description="Helical" evidence="17">
    <location>
        <begin position="227"/>
        <end position="249"/>
    </location>
</feature>
<evidence type="ECO:0000256" key="11">
    <source>
        <dbReference type="ARBA" id="ARBA00023002"/>
    </source>
</evidence>
<organism evidence="19 20">
    <name type="scientific">Ophiocordyceps australis</name>
    <dbReference type="NCBI Taxonomy" id="1399860"/>
    <lineage>
        <taxon>Eukaryota</taxon>
        <taxon>Fungi</taxon>
        <taxon>Dikarya</taxon>
        <taxon>Ascomycota</taxon>
        <taxon>Pezizomycotina</taxon>
        <taxon>Sordariomycetes</taxon>
        <taxon>Hypocreomycetidae</taxon>
        <taxon>Hypocreales</taxon>
        <taxon>Ophiocordycipitaceae</taxon>
        <taxon>Ophiocordyceps</taxon>
    </lineage>
</organism>
<evidence type="ECO:0000313" key="19">
    <source>
        <dbReference type="EMBL" id="PHH66425.1"/>
    </source>
</evidence>
<evidence type="ECO:0000256" key="2">
    <source>
        <dbReference type="ARBA" id="ARBA00005194"/>
    </source>
</evidence>
<evidence type="ECO:0000256" key="8">
    <source>
        <dbReference type="ARBA" id="ARBA00022832"/>
    </source>
</evidence>
<evidence type="ECO:0000256" key="17">
    <source>
        <dbReference type="SAM" id="Phobius"/>
    </source>
</evidence>
<feature type="transmembrane region" description="Helical" evidence="17">
    <location>
        <begin position="84"/>
        <end position="105"/>
    </location>
</feature>
<evidence type="ECO:0000256" key="9">
    <source>
        <dbReference type="ARBA" id="ARBA00022857"/>
    </source>
</evidence>
<keyword evidence="14" id="KW-0275">Fatty acid biosynthesis</keyword>
<keyword evidence="8" id="KW-0276">Fatty acid metabolism</keyword>
<dbReference type="InterPro" id="IPR039357">
    <property type="entry name" value="SRD5A/TECR"/>
</dbReference>
<evidence type="ECO:0000259" key="18">
    <source>
        <dbReference type="Pfam" id="PF02544"/>
    </source>
</evidence>
<protein>
    <recommendedName>
        <fullName evidence="4">very-long-chain enoyl-CoA reductase</fullName>
        <ecNumber evidence="4">1.3.1.93</ecNumber>
    </recommendedName>
</protein>
<dbReference type="PROSITE" id="PS50244">
    <property type="entry name" value="S5A_REDUCTASE"/>
    <property type="match status" value="1"/>
</dbReference>
<reference evidence="19 20" key="1">
    <citation type="submission" date="2017-06" db="EMBL/GenBank/DDBJ databases">
        <title>Ant-infecting Ophiocordyceps genomes reveal a high diversity of potential behavioral manipulation genes and a possible major role for enterotoxins.</title>
        <authorList>
            <person name="De Bekker C."/>
            <person name="Evans H.C."/>
            <person name="Brachmann A."/>
            <person name="Hughes D.P."/>
        </authorList>
    </citation>
    <scope>NUCLEOTIDE SEQUENCE [LARGE SCALE GENOMIC DNA]</scope>
    <source>
        <strain evidence="19 20">Map64</strain>
    </source>
</reference>
<evidence type="ECO:0000256" key="7">
    <source>
        <dbReference type="ARBA" id="ARBA00022824"/>
    </source>
</evidence>
<evidence type="ECO:0000256" key="13">
    <source>
        <dbReference type="ARBA" id="ARBA00023136"/>
    </source>
</evidence>
<keyword evidence="7" id="KW-0256">Endoplasmic reticulum</keyword>
<dbReference type="Pfam" id="PF02544">
    <property type="entry name" value="Steroid_dh"/>
    <property type="match status" value="1"/>
</dbReference>
<evidence type="ECO:0000256" key="10">
    <source>
        <dbReference type="ARBA" id="ARBA00022989"/>
    </source>
</evidence>
<comment type="caution">
    <text evidence="19">The sequence shown here is derived from an EMBL/GenBank/DDBJ whole genome shotgun (WGS) entry which is preliminary data.</text>
</comment>
<comment type="catalytic activity">
    <reaction evidence="15">
        <text>a very-long-chain 2,3-saturated fatty acyl-CoA + NADP(+) = a very-long-chain (2E)-enoyl-CoA + NADPH + H(+)</text>
        <dbReference type="Rhea" id="RHEA:14473"/>
        <dbReference type="ChEBI" id="CHEBI:15378"/>
        <dbReference type="ChEBI" id="CHEBI:57783"/>
        <dbReference type="ChEBI" id="CHEBI:58349"/>
        <dbReference type="ChEBI" id="CHEBI:83724"/>
        <dbReference type="ChEBI" id="CHEBI:83728"/>
        <dbReference type="EC" id="1.3.1.93"/>
    </reaction>
</comment>
<dbReference type="STRING" id="1399860.A0A2C5YAA1"/>
<comment type="similarity">
    <text evidence="3">Belongs to the steroid 5-alpha reductase family.</text>
</comment>
<evidence type="ECO:0000256" key="4">
    <source>
        <dbReference type="ARBA" id="ARBA00012530"/>
    </source>
</evidence>
<dbReference type="OrthoDB" id="540503at2759"/>
<feature type="transmembrane region" description="Helical" evidence="17">
    <location>
        <begin position="155"/>
        <end position="176"/>
    </location>
</feature>
<comment type="subcellular location">
    <subcellularLocation>
        <location evidence="1">Endoplasmic reticulum membrane</location>
        <topology evidence="1">Multi-pass membrane protein</topology>
    </subcellularLocation>
</comment>
<dbReference type="AlphaFoldDB" id="A0A2C5YAA1"/>
<dbReference type="FunFam" id="1.20.120.1630:FF:000010">
    <property type="entry name" value="Steroid alpha reductase family protein"/>
    <property type="match status" value="1"/>
</dbReference>
<dbReference type="EMBL" id="NJET01000008">
    <property type="protein sequence ID" value="PHH66425.1"/>
    <property type="molecule type" value="Genomic_DNA"/>
</dbReference>
<dbReference type="Gene3D" id="1.20.120.1630">
    <property type="match status" value="1"/>
</dbReference>
<dbReference type="GO" id="GO:0042761">
    <property type="term" value="P:very long-chain fatty acid biosynthetic process"/>
    <property type="evidence" value="ECO:0007669"/>
    <property type="project" value="TreeGrafter"/>
</dbReference>
<keyword evidence="10 17" id="KW-1133">Transmembrane helix</keyword>
<feature type="transmembrane region" description="Helical" evidence="17">
    <location>
        <begin position="196"/>
        <end position="215"/>
    </location>
</feature>
<dbReference type="GO" id="GO:0005789">
    <property type="term" value="C:endoplasmic reticulum membrane"/>
    <property type="evidence" value="ECO:0007669"/>
    <property type="project" value="UniProtKB-SubCell"/>
</dbReference>
<evidence type="ECO:0000256" key="1">
    <source>
        <dbReference type="ARBA" id="ARBA00004477"/>
    </source>
</evidence>
<keyword evidence="12" id="KW-0443">Lipid metabolism</keyword>
<keyword evidence="20" id="KW-1185">Reference proteome</keyword>
<evidence type="ECO:0000256" key="3">
    <source>
        <dbReference type="ARBA" id="ARBA00007742"/>
    </source>
</evidence>
<keyword evidence="13 17" id="KW-0472">Membrane</keyword>
<keyword evidence="9" id="KW-0521">NADP</keyword>
<evidence type="ECO:0000256" key="15">
    <source>
        <dbReference type="ARBA" id="ARBA00051495"/>
    </source>
</evidence>
<keyword evidence="11" id="KW-0560">Oxidoreductase</keyword>
<name>A0A2C5YAA1_9HYPO</name>
<dbReference type="EC" id="1.3.1.93" evidence="4"/>
<evidence type="ECO:0000256" key="12">
    <source>
        <dbReference type="ARBA" id="ARBA00023098"/>
    </source>
</evidence>
<dbReference type="PANTHER" id="PTHR10556:SF28">
    <property type="entry name" value="VERY-LONG-CHAIN ENOYL-COA REDUCTASE"/>
    <property type="match status" value="1"/>
</dbReference>